<proteinExistence type="predicted"/>
<dbReference type="Proteomes" id="UP000823674">
    <property type="component" value="Chromosome A02"/>
</dbReference>
<gene>
    <name evidence="1" type="primary">A02p048460.1_BraROA</name>
    <name evidence="1" type="ORF">IGI04_007994</name>
</gene>
<organism evidence="1 2">
    <name type="scientific">Brassica rapa subsp. trilocularis</name>
    <dbReference type="NCBI Taxonomy" id="1813537"/>
    <lineage>
        <taxon>Eukaryota</taxon>
        <taxon>Viridiplantae</taxon>
        <taxon>Streptophyta</taxon>
        <taxon>Embryophyta</taxon>
        <taxon>Tracheophyta</taxon>
        <taxon>Spermatophyta</taxon>
        <taxon>Magnoliopsida</taxon>
        <taxon>eudicotyledons</taxon>
        <taxon>Gunneridae</taxon>
        <taxon>Pentapetalae</taxon>
        <taxon>rosids</taxon>
        <taxon>malvids</taxon>
        <taxon>Brassicales</taxon>
        <taxon>Brassicaceae</taxon>
        <taxon>Brassiceae</taxon>
        <taxon>Brassica</taxon>
    </lineage>
</organism>
<sequence>MAISDSQAIFHLLHHNGQLLLHCSSPVVPSLESQECPLWCEIMGVDTLLLDSQVSSLTLPIVYKQIYFTGLML</sequence>
<keyword evidence="2" id="KW-1185">Reference proteome</keyword>
<name>A0ABQ7NLJ3_BRACM</name>
<comment type="caution">
    <text evidence="1">The sequence shown here is derived from an EMBL/GenBank/DDBJ whole genome shotgun (WGS) entry which is preliminary data.</text>
</comment>
<protein>
    <submittedName>
        <fullName evidence="1">Uncharacterized protein</fullName>
    </submittedName>
</protein>
<evidence type="ECO:0000313" key="2">
    <source>
        <dbReference type="Proteomes" id="UP000823674"/>
    </source>
</evidence>
<dbReference type="EMBL" id="JADBGQ010000002">
    <property type="protein sequence ID" value="KAG5411675.1"/>
    <property type="molecule type" value="Genomic_DNA"/>
</dbReference>
<reference evidence="1 2" key="1">
    <citation type="submission" date="2021-03" db="EMBL/GenBank/DDBJ databases">
        <authorList>
            <person name="King G.J."/>
            <person name="Bancroft I."/>
            <person name="Baten A."/>
            <person name="Bloomfield J."/>
            <person name="Borpatragohain P."/>
            <person name="He Z."/>
            <person name="Irish N."/>
            <person name="Irwin J."/>
            <person name="Liu K."/>
            <person name="Mauleon R.P."/>
            <person name="Moore J."/>
            <person name="Morris R."/>
            <person name="Ostergaard L."/>
            <person name="Wang B."/>
            <person name="Wells R."/>
        </authorList>
    </citation>
    <scope>NUCLEOTIDE SEQUENCE [LARGE SCALE GENOMIC DNA]</scope>
    <source>
        <strain evidence="1">R-o-18</strain>
        <tissue evidence="1">Leaf</tissue>
    </source>
</reference>
<evidence type="ECO:0000313" key="1">
    <source>
        <dbReference type="EMBL" id="KAG5411675.1"/>
    </source>
</evidence>
<accession>A0ABQ7NLJ3</accession>